<dbReference type="OrthoDB" id="10261027at2759"/>
<evidence type="ECO:0000313" key="2">
    <source>
        <dbReference type="EMBL" id="OQR88686.1"/>
    </source>
</evidence>
<dbReference type="PROSITE" id="PS50011">
    <property type="entry name" value="PROTEIN_KINASE_DOM"/>
    <property type="match status" value="1"/>
</dbReference>
<evidence type="ECO:0000259" key="1">
    <source>
        <dbReference type="PROSITE" id="PS50011"/>
    </source>
</evidence>
<organism evidence="2 3">
    <name type="scientific">Thraustotheca clavata</name>
    <dbReference type="NCBI Taxonomy" id="74557"/>
    <lineage>
        <taxon>Eukaryota</taxon>
        <taxon>Sar</taxon>
        <taxon>Stramenopiles</taxon>
        <taxon>Oomycota</taxon>
        <taxon>Saprolegniomycetes</taxon>
        <taxon>Saprolegniales</taxon>
        <taxon>Achlyaceae</taxon>
        <taxon>Thraustotheca</taxon>
    </lineage>
</organism>
<name>A0A1V9YSI4_9STRA</name>
<dbReference type="Pfam" id="PF07714">
    <property type="entry name" value="PK_Tyr_Ser-Thr"/>
    <property type="match status" value="1"/>
</dbReference>
<dbReference type="InterPro" id="IPR011009">
    <property type="entry name" value="Kinase-like_dom_sf"/>
</dbReference>
<accession>A0A1V9YSI4</accession>
<sequence>MEYMDYGNLRSYLDNMRNGIPTEIKVTSLQVAWILANALFDLHHNNIIYRGLSSEKVLLSSAHYVKLNGYTPSREYIYAMTRSTSSQNWTAPEVFKSGHYDFPADIYSFGVILTEVDTLQKPYANLQLSTYQLFDQVSKGKLRPNVSPTCPVWLRELTDQCLAFDPRSRPTAQEIVDILKNEFAKTNSDQYFMKSAASPTILSTNIVCKVCNTRNHVLDAECNTCSQNLPTIQERGGILLKRVDVAKKKGISIKANGIYDGSTRTNNLKLIIQEKKLFRLIVAFGRAWCE</sequence>
<dbReference type="InterPro" id="IPR051681">
    <property type="entry name" value="Ser/Thr_Kinases-Pseudokinases"/>
</dbReference>
<keyword evidence="2" id="KW-0808">Transferase</keyword>
<protein>
    <submittedName>
        <fullName evidence="2">Kinase</fullName>
    </submittedName>
</protein>
<feature type="domain" description="Protein kinase" evidence="1">
    <location>
        <begin position="1"/>
        <end position="184"/>
    </location>
</feature>
<keyword evidence="3" id="KW-1185">Reference proteome</keyword>
<dbReference type="Proteomes" id="UP000243217">
    <property type="component" value="Unassembled WGS sequence"/>
</dbReference>
<dbReference type="STRING" id="74557.A0A1V9YSI4"/>
<dbReference type="AlphaFoldDB" id="A0A1V9YSI4"/>
<dbReference type="InterPro" id="IPR001245">
    <property type="entry name" value="Ser-Thr/Tyr_kinase_cat_dom"/>
</dbReference>
<dbReference type="GO" id="GO:0004674">
    <property type="term" value="F:protein serine/threonine kinase activity"/>
    <property type="evidence" value="ECO:0007669"/>
    <property type="project" value="TreeGrafter"/>
</dbReference>
<dbReference type="EMBL" id="JNBS01003059">
    <property type="protein sequence ID" value="OQR88686.1"/>
    <property type="molecule type" value="Genomic_DNA"/>
</dbReference>
<comment type="caution">
    <text evidence="2">The sequence shown here is derived from an EMBL/GenBank/DDBJ whole genome shotgun (WGS) entry which is preliminary data.</text>
</comment>
<dbReference type="PRINTS" id="PR00109">
    <property type="entry name" value="TYRKINASE"/>
</dbReference>
<dbReference type="SUPFAM" id="SSF56112">
    <property type="entry name" value="Protein kinase-like (PK-like)"/>
    <property type="match status" value="1"/>
</dbReference>
<gene>
    <name evidence="2" type="ORF">THRCLA_10160</name>
</gene>
<dbReference type="PANTHER" id="PTHR44329">
    <property type="entry name" value="SERINE/THREONINE-PROTEIN KINASE TNNI3K-RELATED"/>
    <property type="match status" value="1"/>
</dbReference>
<dbReference type="GO" id="GO:0005524">
    <property type="term" value="F:ATP binding"/>
    <property type="evidence" value="ECO:0007669"/>
    <property type="project" value="InterPro"/>
</dbReference>
<evidence type="ECO:0000313" key="3">
    <source>
        <dbReference type="Proteomes" id="UP000243217"/>
    </source>
</evidence>
<keyword evidence="2" id="KW-0418">Kinase</keyword>
<reference evidence="2 3" key="1">
    <citation type="journal article" date="2014" name="Genome Biol. Evol.">
        <title>The secreted proteins of Achlya hypogyna and Thraustotheca clavata identify the ancestral oomycete secretome and reveal gene acquisitions by horizontal gene transfer.</title>
        <authorList>
            <person name="Misner I."/>
            <person name="Blouin N."/>
            <person name="Leonard G."/>
            <person name="Richards T.A."/>
            <person name="Lane C.E."/>
        </authorList>
    </citation>
    <scope>NUCLEOTIDE SEQUENCE [LARGE SCALE GENOMIC DNA]</scope>
    <source>
        <strain evidence="2 3">ATCC 34112</strain>
    </source>
</reference>
<proteinExistence type="predicted"/>
<dbReference type="PANTHER" id="PTHR44329:SF214">
    <property type="entry name" value="PROTEIN KINASE DOMAIN-CONTAINING PROTEIN"/>
    <property type="match status" value="1"/>
</dbReference>
<dbReference type="Gene3D" id="1.10.510.10">
    <property type="entry name" value="Transferase(Phosphotransferase) domain 1"/>
    <property type="match status" value="1"/>
</dbReference>
<dbReference type="InterPro" id="IPR000719">
    <property type="entry name" value="Prot_kinase_dom"/>
</dbReference>